<accession>A0A1Y2EV48</accession>
<reference evidence="1 2" key="1">
    <citation type="submission" date="2016-07" db="EMBL/GenBank/DDBJ databases">
        <title>Pervasive Adenine N6-methylation of Active Genes in Fungi.</title>
        <authorList>
            <consortium name="DOE Joint Genome Institute"/>
            <person name="Mondo S.J."/>
            <person name="Dannebaum R.O."/>
            <person name="Kuo R.C."/>
            <person name="Labutti K."/>
            <person name="Haridas S."/>
            <person name="Kuo A."/>
            <person name="Salamov A."/>
            <person name="Ahrendt S.R."/>
            <person name="Lipzen A."/>
            <person name="Sullivan W."/>
            <person name="Andreopoulos W.B."/>
            <person name="Clum A."/>
            <person name="Lindquist E."/>
            <person name="Daum C."/>
            <person name="Ramamoorthy G.K."/>
            <person name="Gryganskyi A."/>
            <person name="Culley D."/>
            <person name="Magnuson J.K."/>
            <person name="James T.Y."/>
            <person name="O'Malley M.A."/>
            <person name="Stajich J.E."/>
            <person name="Spatafora J.W."/>
            <person name="Visel A."/>
            <person name="Grigoriev I.V."/>
        </authorList>
    </citation>
    <scope>NUCLEOTIDE SEQUENCE [LARGE SCALE GENOMIC DNA]</scope>
    <source>
        <strain evidence="1 2">62-1032</strain>
    </source>
</reference>
<evidence type="ECO:0000313" key="2">
    <source>
        <dbReference type="Proteomes" id="UP000193467"/>
    </source>
</evidence>
<dbReference type="Proteomes" id="UP000193467">
    <property type="component" value="Unassembled WGS sequence"/>
</dbReference>
<keyword evidence="2" id="KW-1185">Reference proteome</keyword>
<dbReference type="EMBL" id="MCGR01000038">
    <property type="protein sequence ID" value="ORY75387.1"/>
    <property type="molecule type" value="Genomic_DNA"/>
</dbReference>
<gene>
    <name evidence="1" type="ORF">BCR35DRAFT_306371</name>
</gene>
<evidence type="ECO:0000313" key="1">
    <source>
        <dbReference type="EMBL" id="ORY75387.1"/>
    </source>
</evidence>
<protein>
    <submittedName>
        <fullName evidence="1">Uncharacterized protein</fullName>
    </submittedName>
</protein>
<proteinExistence type="predicted"/>
<dbReference type="AlphaFoldDB" id="A0A1Y2EV48"/>
<dbReference type="InParanoid" id="A0A1Y2EV48"/>
<sequence>MSRFAVNSPRPCWARLRAVLTFAASDSATGVLWRRSGCRSRHRCNGLAKIPSFPSIIAEATPWLASFHQSSSPHL</sequence>
<organism evidence="1 2">
    <name type="scientific">Leucosporidium creatinivorum</name>
    <dbReference type="NCBI Taxonomy" id="106004"/>
    <lineage>
        <taxon>Eukaryota</taxon>
        <taxon>Fungi</taxon>
        <taxon>Dikarya</taxon>
        <taxon>Basidiomycota</taxon>
        <taxon>Pucciniomycotina</taxon>
        <taxon>Microbotryomycetes</taxon>
        <taxon>Leucosporidiales</taxon>
        <taxon>Leucosporidium</taxon>
    </lineage>
</organism>
<comment type="caution">
    <text evidence="1">The sequence shown here is derived from an EMBL/GenBank/DDBJ whole genome shotgun (WGS) entry which is preliminary data.</text>
</comment>
<name>A0A1Y2EV48_9BASI</name>